<keyword evidence="2" id="KW-0677">Repeat</keyword>
<gene>
    <name evidence="8" type="ORF">J1605_010184</name>
</gene>
<reference evidence="8 9" key="1">
    <citation type="submission" date="2022-11" db="EMBL/GenBank/DDBJ databases">
        <title>Whole genome sequence of Eschrichtius robustus ER-17-0199.</title>
        <authorList>
            <person name="Bruniche-Olsen A."/>
            <person name="Black A.N."/>
            <person name="Fields C.J."/>
            <person name="Walden K."/>
            <person name="Dewoody J.A."/>
        </authorList>
    </citation>
    <scope>NUCLEOTIDE SEQUENCE [LARGE SCALE GENOMIC DNA]</scope>
    <source>
        <strain evidence="8">ER-17-0199</strain>
        <tissue evidence="8">Blubber</tissue>
    </source>
</reference>
<evidence type="ECO:0000256" key="5">
    <source>
        <dbReference type="PROSITE-ProRule" id="PRU00043"/>
    </source>
</evidence>
<evidence type="ECO:0000256" key="6">
    <source>
        <dbReference type="SAM" id="MobiDB-lite"/>
    </source>
</evidence>
<dbReference type="SUPFAM" id="SSF49313">
    <property type="entry name" value="Cadherin-like"/>
    <property type="match status" value="2"/>
</dbReference>
<dbReference type="GO" id="GO:0007156">
    <property type="term" value="P:homophilic cell adhesion via plasma membrane adhesion molecules"/>
    <property type="evidence" value="ECO:0007669"/>
    <property type="project" value="InterPro"/>
</dbReference>
<name>A0AB34GSL5_ESCRO</name>
<keyword evidence="4" id="KW-0472">Membrane</keyword>
<dbReference type="EMBL" id="JAIQCJ010002112">
    <property type="protein sequence ID" value="KAJ8782476.1"/>
    <property type="molecule type" value="Genomic_DNA"/>
</dbReference>
<evidence type="ECO:0000256" key="3">
    <source>
        <dbReference type="ARBA" id="ARBA00022837"/>
    </source>
</evidence>
<dbReference type="InterPro" id="IPR002126">
    <property type="entry name" value="Cadherin-like_dom"/>
</dbReference>
<comment type="caution">
    <text evidence="8">The sequence shown here is derived from an EMBL/GenBank/DDBJ whole genome shotgun (WGS) entry which is preliminary data.</text>
</comment>
<evidence type="ECO:0000313" key="9">
    <source>
        <dbReference type="Proteomes" id="UP001159641"/>
    </source>
</evidence>
<evidence type="ECO:0000256" key="2">
    <source>
        <dbReference type="ARBA" id="ARBA00022737"/>
    </source>
</evidence>
<comment type="subcellular location">
    <subcellularLocation>
        <location evidence="1">Membrane</location>
    </subcellularLocation>
</comment>
<sequence length="273" mass="30032">MSLASSAAPDFFLDSLQASCDALASFRLCSRSQPQSSPWDPTSEARASAPSPRPGRYVWSFLPFGRSKVFCQRSVGINSKLQFEIMPGALFGLFEINSDTGEVVTTTTLDREVQEVLTLQVLVRDGGAPALSGTTTILCTVGDENDHAPEIIVPRHDIDHAPEIIVPRHDIEVLENQEPGLVYTVLASDMDAGNNGAVRYHIIGKYYLYLNPPLPRIPTRLTHTSWNAFSIWYLVQCLQNSHLLRTDWCPGSPLLLPTATLIQCPPNSSKICP</sequence>
<dbReference type="InterPro" id="IPR039808">
    <property type="entry name" value="Cadherin"/>
</dbReference>
<dbReference type="PROSITE" id="PS50268">
    <property type="entry name" value="CADHERIN_2"/>
    <property type="match status" value="1"/>
</dbReference>
<evidence type="ECO:0000259" key="7">
    <source>
        <dbReference type="PROSITE" id="PS50268"/>
    </source>
</evidence>
<feature type="domain" description="Cadherin" evidence="7">
    <location>
        <begin position="78"/>
        <end position="151"/>
    </location>
</feature>
<dbReference type="CDD" id="cd11304">
    <property type="entry name" value="Cadherin_repeat"/>
    <property type="match status" value="2"/>
</dbReference>
<dbReference type="AlphaFoldDB" id="A0AB34GSL5"/>
<evidence type="ECO:0000256" key="4">
    <source>
        <dbReference type="ARBA" id="ARBA00023136"/>
    </source>
</evidence>
<protein>
    <recommendedName>
        <fullName evidence="7">Cadherin domain-containing protein</fullName>
    </recommendedName>
</protein>
<dbReference type="PRINTS" id="PR00205">
    <property type="entry name" value="CADHERIN"/>
</dbReference>
<dbReference type="PANTHER" id="PTHR24027:SF438">
    <property type="entry name" value="CADHERIN 23"/>
    <property type="match status" value="1"/>
</dbReference>
<proteinExistence type="predicted"/>
<dbReference type="PANTHER" id="PTHR24027">
    <property type="entry name" value="CADHERIN-23"/>
    <property type="match status" value="1"/>
</dbReference>
<dbReference type="Gene3D" id="2.60.40.60">
    <property type="entry name" value="Cadherins"/>
    <property type="match status" value="2"/>
</dbReference>
<dbReference type="GO" id="GO:0016342">
    <property type="term" value="C:catenin complex"/>
    <property type="evidence" value="ECO:0007669"/>
    <property type="project" value="TreeGrafter"/>
</dbReference>
<keyword evidence="3 5" id="KW-0106">Calcium</keyword>
<evidence type="ECO:0000313" key="8">
    <source>
        <dbReference type="EMBL" id="KAJ8782476.1"/>
    </source>
</evidence>
<feature type="region of interest" description="Disordered" evidence="6">
    <location>
        <begin position="32"/>
        <end position="52"/>
    </location>
</feature>
<accession>A0AB34GSL5</accession>
<evidence type="ECO:0000256" key="1">
    <source>
        <dbReference type="ARBA" id="ARBA00004370"/>
    </source>
</evidence>
<dbReference type="GO" id="GO:0045296">
    <property type="term" value="F:cadherin binding"/>
    <property type="evidence" value="ECO:0007669"/>
    <property type="project" value="TreeGrafter"/>
</dbReference>
<dbReference type="GO" id="GO:0008013">
    <property type="term" value="F:beta-catenin binding"/>
    <property type="evidence" value="ECO:0007669"/>
    <property type="project" value="TreeGrafter"/>
</dbReference>
<dbReference type="Proteomes" id="UP001159641">
    <property type="component" value="Unassembled WGS sequence"/>
</dbReference>
<organism evidence="8 9">
    <name type="scientific">Eschrichtius robustus</name>
    <name type="common">California gray whale</name>
    <name type="synonym">Eschrichtius gibbosus</name>
    <dbReference type="NCBI Taxonomy" id="9764"/>
    <lineage>
        <taxon>Eukaryota</taxon>
        <taxon>Metazoa</taxon>
        <taxon>Chordata</taxon>
        <taxon>Craniata</taxon>
        <taxon>Vertebrata</taxon>
        <taxon>Euteleostomi</taxon>
        <taxon>Mammalia</taxon>
        <taxon>Eutheria</taxon>
        <taxon>Laurasiatheria</taxon>
        <taxon>Artiodactyla</taxon>
        <taxon>Whippomorpha</taxon>
        <taxon>Cetacea</taxon>
        <taxon>Mysticeti</taxon>
        <taxon>Eschrichtiidae</taxon>
        <taxon>Eschrichtius</taxon>
    </lineage>
</organism>
<dbReference type="GO" id="GO:0016477">
    <property type="term" value="P:cell migration"/>
    <property type="evidence" value="ECO:0007669"/>
    <property type="project" value="TreeGrafter"/>
</dbReference>
<dbReference type="Pfam" id="PF00028">
    <property type="entry name" value="Cadherin"/>
    <property type="match status" value="1"/>
</dbReference>
<dbReference type="SMART" id="SM00112">
    <property type="entry name" value="CA"/>
    <property type="match status" value="1"/>
</dbReference>
<dbReference type="GO" id="GO:0005509">
    <property type="term" value="F:calcium ion binding"/>
    <property type="evidence" value="ECO:0007669"/>
    <property type="project" value="UniProtKB-UniRule"/>
</dbReference>
<keyword evidence="9" id="KW-1185">Reference proteome</keyword>
<dbReference type="InterPro" id="IPR015919">
    <property type="entry name" value="Cadherin-like_sf"/>
</dbReference>